<keyword evidence="6" id="KW-0131">Cell cycle</keyword>
<evidence type="ECO:0000256" key="7">
    <source>
        <dbReference type="SAM" id="MobiDB-lite"/>
    </source>
</evidence>
<protein>
    <recommendedName>
        <fullName evidence="9">Condensin complex subunit 1 C-terminal domain-containing protein</fullName>
    </recommendedName>
</protein>
<organism evidence="10 11">
    <name type="scientific">Polarella glacialis</name>
    <name type="common">Dinoflagellate</name>
    <dbReference type="NCBI Taxonomy" id="89957"/>
    <lineage>
        <taxon>Eukaryota</taxon>
        <taxon>Sar</taxon>
        <taxon>Alveolata</taxon>
        <taxon>Dinophyceae</taxon>
        <taxon>Suessiales</taxon>
        <taxon>Suessiaceae</taxon>
        <taxon>Polarella</taxon>
    </lineage>
</organism>
<dbReference type="InterPro" id="IPR032682">
    <property type="entry name" value="Cnd1_C"/>
</dbReference>
<feature type="region of interest" description="Disordered" evidence="7">
    <location>
        <begin position="49"/>
        <end position="101"/>
    </location>
</feature>
<evidence type="ECO:0000313" key="10">
    <source>
        <dbReference type="EMBL" id="CAE8608600.1"/>
    </source>
</evidence>
<dbReference type="InterPro" id="IPR026971">
    <property type="entry name" value="CND1/NCAPD3"/>
</dbReference>
<evidence type="ECO:0000256" key="2">
    <source>
        <dbReference type="ARBA" id="ARBA00022618"/>
    </source>
</evidence>
<keyword evidence="11" id="KW-1185">Reference proteome</keyword>
<dbReference type="GO" id="GO:0051301">
    <property type="term" value="P:cell division"/>
    <property type="evidence" value="ECO:0007669"/>
    <property type="project" value="UniProtKB-KW"/>
</dbReference>
<proteinExistence type="predicted"/>
<dbReference type="GO" id="GO:0042393">
    <property type="term" value="F:histone binding"/>
    <property type="evidence" value="ECO:0007669"/>
    <property type="project" value="TreeGrafter"/>
</dbReference>
<name>A0A813FDV7_POLGL</name>
<keyword evidence="8" id="KW-1133">Transmembrane helix</keyword>
<evidence type="ECO:0000259" key="9">
    <source>
        <dbReference type="Pfam" id="PF12717"/>
    </source>
</evidence>
<dbReference type="GO" id="GO:0005634">
    <property type="term" value="C:nucleus"/>
    <property type="evidence" value="ECO:0007669"/>
    <property type="project" value="UniProtKB-SubCell"/>
</dbReference>
<dbReference type="PANTHER" id="PTHR14222:SF1">
    <property type="entry name" value="CONDENSIN-2 COMPLEX SUBUNIT D3"/>
    <property type="match status" value="1"/>
</dbReference>
<keyword evidence="3" id="KW-0498">Mitosis</keyword>
<dbReference type="OrthoDB" id="439263at2759"/>
<dbReference type="GO" id="GO:0000796">
    <property type="term" value="C:condensin complex"/>
    <property type="evidence" value="ECO:0007669"/>
    <property type="project" value="TreeGrafter"/>
</dbReference>
<keyword evidence="4" id="KW-0226">DNA condensation</keyword>
<sequence>MSTSAGSAGSSGASASSSAALPRPLQRVARASALDLACALLRSHPELLNPCFPAQGSESEEEDEPMWAAQEETSEERAGGKKRGLAEHQDDRADKQVDKASKSQRLLTAPAICGASEPAEESEALDDPVLAVLQRLCLMTPDRAEWRAAAAEAAVLLLSEATASEKVCKGELGMAARFLPFLWRLLHCERSSGRGLAVELATTVLASEQDADGMLAAASASTPTISAELLATRLVCALAERCADTVPTVRGRALVGLGAALGSVGERSETLLRRLLLGEATEAPLLDAARLLRAGANDEKALVRRAALGFCDCVLPLLRSLGLAAEAAFQHLQPQLLCELSADESVAVRRSAIGSLAVLLRSCPIRPVFELWSQSVLPMVVDNEASVAERALDEVELAVLKPLEQAADSPKGQIAGQLPAVLDALDSETAEYLQRALGCLAKRNQGKLPASLSSALAAVAAGCVLECRSSEWPLPLWLMLEEAASTDPKSVPAQLPLDAWRALGRCRTDSFLPLGASVLRVLEHTVDHAPAKSRSELAEELLHSLTSFSAPVDQVPAMLRVVARVRAGARRPIATAARGPSLTSSDWKADLLRPTVNLLESVQASGEADVPSLCSALFVLGELALLDETVVSEGVTSIVQTLALDALDCQGFRVRLSPAVRGHAFVALGKLCLRREALAKRLVEVLVLHLDSSQPFVVRNNILLVFGDLCAQYTSAAERFLSRAADLLQDPNELLRKQAVMVLASLVSEGFVRFKGDLLLRFVYVLSDPSDDVRRVMETVFARVLLPQQPALFSLHLVDAICSLNGWDALPGHQGLQLVMMPARRAGVYRFMLSQMSPEHKLSACLQIVSTLLGAFVAQEDGLGLDRLPARSAKSLQGPAGQALGDALRLLCCQEMRGSLSQLGARPTGNSGGSQADKEEAGGDVAAATRAQLKGAMCEEVCPVLIQLRHLMEEQRSPLLGLLRMTLLHGFASGDLLVFFCCCCCCGCGCCWFCCRLLLFAQFLPMVC</sequence>
<keyword evidence="8" id="KW-0472">Membrane</keyword>
<dbReference type="PANTHER" id="PTHR14222">
    <property type="entry name" value="CONDENSIN"/>
    <property type="match status" value="1"/>
</dbReference>
<dbReference type="SUPFAM" id="SSF48371">
    <property type="entry name" value="ARM repeat"/>
    <property type="match status" value="1"/>
</dbReference>
<keyword evidence="8" id="KW-0812">Transmembrane</keyword>
<evidence type="ECO:0000256" key="1">
    <source>
        <dbReference type="ARBA" id="ARBA00004123"/>
    </source>
</evidence>
<evidence type="ECO:0000313" key="11">
    <source>
        <dbReference type="Proteomes" id="UP000654075"/>
    </source>
</evidence>
<keyword evidence="5" id="KW-0539">Nucleus</keyword>
<feature type="region of interest" description="Disordered" evidence="7">
    <location>
        <begin position="1"/>
        <end position="21"/>
    </location>
</feature>
<gene>
    <name evidence="10" type="ORF">PGLA1383_LOCUS26455</name>
</gene>
<dbReference type="Proteomes" id="UP000654075">
    <property type="component" value="Unassembled WGS sequence"/>
</dbReference>
<evidence type="ECO:0000256" key="5">
    <source>
        <dbReference type="ARBA" id="ARBA00023242"/>
    </source>
</evidence>
<evidence type="ECO:0000256" key="4">
    <source>
        <dbReference type="ARBA" id="ARBA00023067"/>
    </source>
</evidence>
<reference evidence="10" key="1">
    <citation type="submission" date="2021-02" db="EMBL/GenBank/DDBJ databases">
        <authorList>
            <person name="Dougan E. K."/>
            <person name="Rhodes N."/>
            <person name="Thang M."/>
            <person name="Chan C."/>
        </authorList>
    </citation>
    <scope>NUCLEOTIDE SEQUENCE</scope>
</reference>
<accession>A0A813FDV7</accession>
<dbReference type="GO" id="GO:0000779">
    <property type="term" value="C:condensed chromosome, centromeric region"/>
    <property type="evidence" value="ECO:0007669"/>
    <property type="project" value="TreeGrafter"/>
</dbReference>
<comment type="subcellular location">
    <subcellularLocation>
        <location evidence="1">Nucleus</location>
    </subcellularLocation>
</comment>
<dbReference type="InterPro" id="IPR011989">
    <property type="entry name" value="ARM-like"/>
</dbReference>
<feature type="transmembrane region" description="Helical" evidence="8">
    <location>
        <begin position="976"/>
        <end position="999"/>
    </location>
</feature>
<dbReference type="InterPro" id="IPR016024">
    <property type="entry name" value="ARM-type_fold"/>
</dbReference>
<dbReference type="OMA" id="LCHEATA"/>
<keyword evidence="2" id="KW-0132">Cell division</keyword>
<dbReference type="AlphaFoldDB" id="A0A813FDV7"/>
<feature type="domain" description="Condensin complex subunit 1 C-terminal" evidence="9">
    <location>
        <begin position="697"/>
        <end position="785"/>
    </location>
</feature>
<evidence type="ECO:0000256" key="6">
    <source>
        <dbReference type="ARBA" id="ARBA00023306"/>
    </source>
</evidence>
<dbReference type="Pfam" id="PF12717">
    <property type="entry name" value="Cnd1"/>
    <property type="match status" value="1"/>
</dbReference>
<dbReference type="GO" id="GO:0007076">
    <property type="term" value="P:mitotic chromosome condensation"/>
    <property type="evidence" value="ECO:0007669"/>
    <property type="project" value="InterPro"/>
</dbReference>
<dbReference type="Gene3D" id="1.25.10.10">
    <property type="entry name" value="Leucine-rich Repeat Variant"/>
    <property type="match status" value="2"/>
</dbReference>
<comment type="caution">
    <text evidence="10">The sequence shown here is derived from an EMBL/GenBank/DDBJ whole genome shotgun (WGS) entry which is preliminary data.</text>
</comment>
<dbReference type="EMBL" id="CAJNNV010023251">
    <property type="protein sequence ID" value="CAE8608600.1"/>
    <property type="molecule type" value="Genomic_DNA"/>
</dbReference>
<feature type="compositionally biased region" description="Low complexity" evidence="7">
    <location>
        <begin position="1"/>
        <end position="20"/>
    </location>
</feature>
<evidence type="ECO:0000256" key="3">
    <source>
        <dbReference type="ARBA" id="ARBA00022776"/>
    </source>
</evidence>
<feature type="compositionally biased region" description="Basic and acidic residues" evidence="7">
    <location>
        <begin position="75"/>
        <end position="101"/>
    </location>
</feature>
<evidence type="ECO:0000256" key="8">
    <source>
        <dbReference type="SAM" id="Phobius"/>
    </source>
</evidence>
<dbReference type="GO" id="GO:0010032">
    <property type="term" value="P:meiotic chromosome condensation"/>
    <property type="evidence" value="ECO:0007669"/>
    <property type="project" value="TreeGrafter"/>
</dbReference>